<name>A0ABP3EX94_9ACTN</name>
<sequence length="85" mass="9252">MKMTVIGCGYLGATHAACMAELGHEVLGMDSDIDKAHTLNSGRAPFFKRDLDGPLAKHPATGQLHPEPARQRRLGPHPPLRHRPP</sequence>
<feature type="compositionally biased region" description="Basic residues" evidence="1">
    <location>
        <begin position="71"/>
        <end position="85"/>
    </location>
</feature>
<dbReference type="PANTHER" id="PTHR43750">
    <property type="entry name" value="UDP-GLUCOSE 6-DEHYDROGENASE TUAD"/>
    <property type="match status" value="1"/>
</dbReference>
<evidence type="ECO:0000313" key="4">
    <source>
        <dbReference type="Proteomes" id="UP001501867"/>
    </source>
</evidence>
<keyword evidence="4" id="KW-1185">Reference proteome</keyword>
<evidence type="ECO:0000256" key="1">
    <source>
        <dbReference type="SAM" id="MobiDB-lite"/>
    </source>
</evidence>
<feature type="domain" description="UDP-glucose/GDP-mannose dehydrogenase N-terminal" evidence="2">
    <location>
        <begin position="1"/>
        <end position="64"/>
    </location>
</feature>
<protein>
    <recommendedName>
        <fullName evidence="2">UDP-glucose/GDP-mannose dehydrogenase N-terminal domain-containing protein</fullName>
    </recommendedName>
</protein>
<dbReference type="RefSeq" id="WP_425580142.1">
    <property type="nucleotide sequence ID" value="NZ_BAAABV010000011.1"/>
</dbReference>
<dbReference type="Pfam" id="PF03721">
    <property type="entry name" value="UDPG_MGDP_dh_N"/>
    <property type="match status" value="1"/>
</dbReference>
<gene>
    <name evidence="3" type="ORF">GCM10010302_17330</name>
</gene>
<proteinExistence type="predicted"/>
<comment type="caution">
    <text evidence="3">The sequence shown here is derived from an EMBL/GenBank/DDBJ whole genome shotgun (WGS) entry which is preliminary data.</text>
</comment>
<dbReference type="SUPFAM" id="SSF51735">
    <property type="entry name" value="NAD(P)-binding Rossmann-fold domains"/>
    <property type="match status" value="1"/>
</dbReference>
<evidence type="ECO:0000259" key="2">
    <source>
        <dbReference type="Pfam" id="PF03721"/>
    </source>
</evidence>
<dbReference type="InterPro" id="IPR001732">
    <property type="entry name" value="UDP-Glc/GDP-Man_DH_N"/>
</dbReference>
<dbReference type="PANTHER" id="PTHR43750:SF3">
    <property type="entry name" value="UDP-GLUCOSE 6-DEHYDROGENASE TUAD"/>
    <property type="match status" value="1"/>
</dbReference>
<dbReference type="Gene3D" id="3.40.50.720">
    <property type="entry name" value="NAD(P)-binding Rossmann-like Domain"/>
    <property type="match status" value="1"/>
</dbReference>
<evidence type="ECO:0000313" key="3">
    <source>
        <dbReference type="EMBL" id="GAA0280094.1"/>
    </source>
</evidence>
<accession>A0ABP3EX94</accession>
<reference evidence="4" key="1">
    <citation type="journal article" date="2019" name="Int. J. Syst. Evol. Microbiol.">
        <title>The Global Catalogue of Microorganisms (GCM) 10K type strain sequencing project: providing services to taxonomists for standard genome sequencing and annotation.</title>
        <authorList>
            <consortium name="The Broad Institute Genomics Platform"/>
            <consortium name="The Broad Institute Genome Sequencing Center for Infectious Disease"/>
            <person name="Wu L."/>
            <person name="Ma J."/>
        </authorList>
    </citation>
    <scope>NUCLEOTIDE SEQUENCE [LARGE SCALE GENOMIC DNA]</scope>
    <source>
        <strain evidence="4">JCM 4505</strain>
    </source>
</reference>
<organism evidence="3 4">
    <name type="scientific">Streptomyces polychromogenes</name>
    <dbReference type="NCBI Taxonomy" id="67342"/>
    <lineage>
        <taxon>Bacteria</taxon>
        <taxon>Bacillati</taxon>
        <taxon>Actinomycetota</taxon>
        <taxon>Actinomycetes</taxon>
        <taxon>Kitasatosporales</taxon>
        <taxon>Streptomycetaceae</taxon>
        <taxon>Streptomyces</taxon>
    </lineage>
</organism>
<dbReference type="InterPro" id="IPR036291">
    <property type="entry name" value="NAD(P)-bd_dom_sf"/>
</dbReference>
<dbReference type="EMBL" id="BAAABV010000011">
    <property type="protein sequence ID" value="GAA0280094.1"/>
    <property type="molecule type" value="Genomic_DNA"/>
</dbReference>
<dbReference type="Proteomes" id="UP001501867">
    <property type="component" value="Unassembled WGS sequence"/>
</dbReference>
<feature type="region of interest" description="Disordered" evidence="1">
    <location>
        <begin position="49"/>
        <end position="85"/>
    </location>
</feature>